<comment type="subcellular location">
    <subcellularLocation>
        <location evidence="1 7">Cell membrane</location>
        <topology evidence="1 7">Multi-pass membrane protein</topology>
    </subcellularLocation>
</comment>
<sequence>MNATALREGWAEYRRSPVAVLALLVVVAVVALALLAPWIAPQDPYNQAGLDLFDARLPPGETGSGGYVHWLGTDNAGRDLLSAILYGLRLSLTISVTAGLVALVVGAAIGLAAAYYGGWFGALAMRVVDLQLSLPAILLALVMVAMLGQGVPQLMLALIAAQYAYFARTAFGAASAERRKDYIEAALSTPLSGGRVLLRHLLPNTLPPLIVVVTVQIATAISLEATLSFLGLGLPITRPSLGLLIANGFQFMLSGRYWISVYPGIALMLTVLAINLVGDQLRQVLNPRRRR</sequence>
<feature type="transmembrane region" description="Helical" evidence="7">
    <location>
        <begin position="154"/>
        <end position="171"/>
    </location>
</feature>
<dbReference type="Pfam" id="PF00528">
    <property type="entry name" value="BPD_transp_1"/>
    <property type="match status" value="1"/>
</dbReference>
<evidence type="ECO:0000259" key="8">
    <source>
        <dbReference type="PROSITE" id="PS50928"/>
    </source>
</evidence>
<organism evidence="9 10">
    <name type="scientific">Teichococcus vastitatis</name>
    <dbReference type="NCBI Taxonomy" id="2307076"/>
    <lineage>
        <taxon>Bacteria</taxon>
        <taxon>Pseudomonadati</taxon>
        <taxon>Pseudomonadota</taxon>
        <taxon>Alphaproteobacteria</taxon>
        <taxon>Acetobacterales</taxon>
        <taxon>Roseomonadaceae</taxon>
        <taxon>Roseomonas</taxon>
    </lineage>
</organism>
<proteinExistence type="inferred from homology"/>
<comment type="similarity">
    <text evidence="7">Belongs to the binding-protein-dependent transport system permease family.</text>
</comment>
<dbReference type="Gene3D" id="1.10.3720.10">
    <property type="entry name" value="MetI-like"/>
    <property type="match status" value="1"/>
</dbReference>
<dbReference type="PANTHER" id="PTHR43386">
    <property type="entry name" value="OLIGOPEPTIDE TRANSPORT SYSTEM PERMEASE PROTEIN APPC"/>
    <property type="match status" value="1"/>
</dbReference>
<dbReference type="InterPro" id="IPR025966">
    <property type="entry name" value="OppC_N"/>
</dbReference>
<dbReference type="CDD" id="cd06261">
    <property type="entry name" value="TM_PBP2"/>
    <property type="match status" value="1"/>
</dbReference>
<dbReference type="Pfam" id="PF12911">
    <property type="entry name" value="OppC_N"/>
    <property type="match status" value="1"/>
</dbReference>
<comment type="caution">
    <text evidence="9">The sequence shown here is derived from an EMBL/GenBank/DDBJ whole genome shotgun (WGS) entry which is preliminary data.</text>
</comment>
<dbReference type="InterPro" id="IPR000515">
    <property type="entry name" value="MetI-like"/>
</dbReference>
<dbReference type="Proteomes" id="UP001201985">
    <property type="component" value="Unassembled WGS sequence"/>
</dbReference>
<dbReference type="InterPro" id="IPR050366">
    <property type="entry name" value="BP-dependent_transpt_permease"/>
</dbReference>
<evidence type="ECO:0000256" key="1">
    <source>
        <dbReference type="ARBA" id="ARBA00004651"/>
    </source>
</evidence>
<reference evidence="9 10" key="1">
    <citation type="submission" date="2022-03" db="EMBL/GenBank/DDBJ databases">
        <title>Complete genome analysis of Roseomonas KG 17.1 : a prolific producer of plant growth promoters.</title>
        <authorList>
            <person name="Saadouli I."/>
            <person name="Najjari A."/>
            <person name="Mosbah A."/>
            <person name="Ouzari H.I."/>
        </authorList>
    </citation>
    <scope>NUCLEOTIDE SEQUENCE [LARGE SCALE GENOMIC DNA]</scope>
    <source>
        <strain evidence="9 10">KG17-1</strain>
    </source>
</reference>
<feature type="transmembrane region" description="Helical" evidence="7">
    <location>
        <begin position="128"/>
        <end position="148"/>
    </location>
</feature>
<feature type="transmembrane region" description="Helical" evidence="7">
    <location>
        <begin position="257"/>
        <end position="278"/>
    </location>
</feature>
<evidence type="ECO:0000256" key="6">
    <source>
        <dbReference type="ARBA" id="ARBA00023136"/>
    </source>
</evidence>
<dbReference type="PANTHER" id="PTHR43386:SF26">
    <property type="entry name" value="ABC TRANSPORTER PERMEASE PROTEIN"/>
    <property type="match status" value="1"/>
</dbReference>
<evidence type="ECO:0000256" key="5">
    <source>
        <dbReference type="ARBA" id="ARBA00022989"/>
    </source>
</evidence>
<evidence type="ECO:0000313" key="10">
    <source>
        <dbReference type="Proteomes" id="UP001201985"/>
    </source>
</evidence>
<keyword evidence="2 7" id="KW-0813">Transport</keyword>
<feature type="transmembrane region" description="Helical" evidence="7">
    <location>
        <begin position="20"/>
        <end position="40"/>
    </location>
</feature>
<name>A0ABS9W7U4_9PROT</name>
<dbReference type="SUPFAM" id="SSF161098">
    <property type="entry name" value="MetI-like"/>
    <property type="match status" value="1"/>
</dbReference>
<dbReference type="RefSeq" id="WP_120009609.1">
    <property type="nucleotide sequence ID" value="NZ_JALBUU010000028.1"/>
</dbReference>
<dbReference type="EMBL" id="JALBUU010000028">
    <property type="protein sequence ID" value="MCI0755367.1"/>
    <property type="molecule type" value="Genomic_DNA"/>
</dbReference>
<keyword evidence="10" id="KW-1185">Reference proteome</keyword>
<evidence type="ECO:0000256" key="4">
    <source>
        <dbReference type="ARBA" id="ARBA00022692"/>
    </source>
</evidence>
<accession>A0ABS9W7U4</accession>
<dbReference type="PROSITE" id="PS50928">
    <property type="entry name" value="ABC_TM1"/>
    <property type="match status" value="1"/>
</dbReference>
<evidence type="ECO:0000256" key="3">
    <source>
        <dbReference type="ARBA" id="ARBA00022475"/>
    </source>
</evidence>
<feature type="transmembrane region" description="Helical" evidence="7">
    <location>
        <begin position="90"/>
        <end position="116"/>
    </location>
</feature>
<dbReference type="InterPro" id="IPR035906">
    <property type="entry name" value="MetI-like_sf"/>
</dbReference>
<evidence type="ECO:0000313" key="9">
    <source>
        <dbReference type="EMBL" id="MCI0755367.1"/>
    </source>
</evidence>
<evidence type="ECO:0000256" key="7">
    <source>
        <dbReference type="RuleBase" id="RU363032"/>
    </source>
</evidence>
<feature type="domain" description="ABC transmembrane type-1" evidence="8">
    <location>
        <begin position="88"/>
        <end position="278"/>
    </location>
</feature>
<feature type="transmembrane region" description="Helical" evidence="7">
    <location>
        <begin position="209"/>
        <end position="237"/>
    </location>
</feature>
<protein>
    <submittedName>
        <fullName evidence="9">ABC transporter permease</fullName>
    </submittedName>
</protein>
<keyword evidence="6 7" id="KW-0472">Membrane</keyword>
<gene>
    <name evidence="9" type="ORF">MON41_16730</name>
</gene>
<keyword evidence="5 7" id="KW-1133">Transmembrane helix</keyword>
<keyword evidence="3" id="KW-1003">Cell membrane</keyword>
<keyword evidence="4 7" id="KW-0812">Transmembrane</keyword>
<evidence type="ECO:0000256" key="2">
    <source>
        <dbReference type="ARBA" id="ARBA00022448"/>
    </source>
</evidence>